<keyword evidence="3" id="KW-1185">Reference proteome</keyword>
<dbReference type="CDD" id="cd22157">
    <property type="entry name" value="F-box_AtFBW1-like"/>
    <property type="match status" value="1"/>
</dbReference>
<dbReference type="SMART" id="SM00256">
    <property type="entry name" value="FBOX"/>
    <property type="match status" value="1"/>
</dbReference>
<evidence type="ECO:0000259" key="1">
    <source>
        <dbReference type="SMART" id="SM00256"/>
    </source>
</evidence>
<dbReference type="Pfam" id="PF00646">
    <property type="entry name" value="F-box"/>
    <property type="match status" value="1"/>
</dbReference>
<dbReference type="PANTHER" id="PTHR31672">
    <property type="entry name" value="BNACNNG10540D PROTEIN"/>
    <property type="match status" value="1"/>
</dbReference>
<accession>A0A8T1QNB3</accession>
<feature type="domain" description="F-box" evidence="1">
    <location>
        <begin position="10"/>
        <end position="50"/>
    </location>
</feature>
<dbReference type="NCBIfam" id="TIGR01640">
    <property type="entry name" value="F_box_assoc_1"/>
    <property type="match status" value="1"/>
</dbReference>
<dbReference type="AlphaFoldDB" id="A0A8T1QNB3"/>
<reference evidence="2" key="1">
    <citation type="submission" date="2020-12" db="EMBL/GenBank/DDBJ databases">
        <title>WGS assembly of Carya illinoinensis cv. Pawnee.</title>
        <authorList>
            <person name="Platts A."/>
            <person name="Shu S."/>
            <person name="Wright S."/>
            <person name="Barry K."/>
            <person name="Edger P."/>
            <person name="Pires J.C."/>
            <person name="Schmutz J."/>
        </authorList>
    </citation>
    <scope>NUCLEOTIDE SEQUENCE</scope>
    <source>
        <tissue evidence="2">Leaf</tissue>
    </source>
</reference>
<dbReference type="Pfam" id="PF07734">
    <property type="entry name" value="FBA_1"/>
    <property type="match status" value="1"/>
</dbReference>
<evidence type="ECO:0000313" key="3">
    <source>
        <dbReference type="Proteomes" id="UP000811609"/>
    </source>
</evidence>
<protein>
    <recommendedName>
        <fullName evidence="1">F-box domain-containing protein</fullName>
    </recommendedName>
</protein>
<sequence length="384" mass="44166">MEMEMSDIHIPEYLVEDMLSRLPVKSLKRFMCVSKSWCAFIQSPTFVAHHLHRSRRTGTNAFLLVKRLQDQITRKNVVLSLIPDHSHDDHEVLDVPLNLGYLPFFKHENSQNLYILRACINGIVCLYNDRFDGNIIFWNPAMREFKVLPARPICCPPQADYDVQGLGFGYDPKADDYKLVRTVYIWEVHGPLYPLLIEVYSLRTDSWRKIDPVLKVYPSRWGRPGSFCSELYLQGAYHWLLCKSILAFDMSEEVFRLMPLPDLGSLWDVKIEKSIAVLNDSIALIIRLVEGTEKSFDIWVMCEYGVQESWTKRFKIGPVSGVNRPLGFGKNGQFLLVDDNGELVSCNLDCKQIKNLHVKGDIPHSLQVINYVETLVSVQGEKLA</sequence>
<dbReference type="InterPro" id="IPR006527">
    <property type="entry name" value="F-box-assoc_dom_typ1"/>
</dbReference>
<dbReference type="InterPro" id="IPR017451">
    <property type="entry name" value="F-box-assoc_interact_dom"/>
</dbReference>
<dbReference type="Proteomes" id="UP000811609">
    <property type="component" value="Chromosome 4"/>
</dbReference>
<organism evidence="2 3">
    <name type="scientific">Carya illinoinensis</name>
    <name type="common">Pecan</name>
    <dbReference type="NCBI Taxonomy" id="32201"/>
    <lineage>
        <taxon>Eukaryota</taxon>
        <taxon>Viridiplantae</taxon>
        <taxon>Streptophyta</taxon>
        <taxon>Embryophyta</taxon>
        <taxon>Tracheophyta</taxon>
        <taxon>Spermatophyta</taxon>
        <taxon>Magnoliopsida</taxon>
        <taxon>eudicotyledons</taxon>
        <taxon>Gunneridae</taxon>
        <taxon>Pentapetalae</taxon>
        <taxon>rosids</taxon>
        <taxon>fabids</taxon>
        <taxon>Fagales</taxon>
        <taxon>Juglandaceae</taxon>
        <taxon>Carya</taxon>
    </lineage>
</organism>
<proteinExistence type="predicted"/>
<dbReference type="PANTHER" id="PTHR31672:SF13">
    <property type="entry name" value="F-BOX PROTEIN CPR30-LIKE"/>
    <property type="match status" value="1"/>
</dbReference>
<dbReference type="EMBL" id="CM031812">
    <property type="protein sequence ID" value="KAG6656360.1"/>
    <property type="molecule type" value="Genomic_DNA"/>
</dbReference>
<comment type="caution">
    <text evidence="2">The sequence shown here is derived from an EMBL/GenBank/DDBJ whole genome shotgun (WGS) entry which is preliminary data.</text>
</comment>
<dbReference type="InterPro" id="IPR050796">
    <property type="entry name" value="SCF_F-box_component"/>
</dbReference>
<gene>
    <name evidence="2" type="ORF">CIPAW_04G017800</name>
</gene>
<evidence type="ECO:0000313" key="2">
    <source>
        <dbReference type="EMBL" id="KAG6656360.1"/>
    </source>
</evidence>
<name>A0A8T1QNB3_CARIL</name>
<dbReference type="InterPro" id="IPR001810">
    <property type="entry name" value="F-box_dom"/>
</dbReference>